<evidence type="ECO:0000256" key="1">
    <source>
        <dbReference type="SAM" id="MobiDB-lite"/>
    </source>
</evidence>
<dbReference type="Pfam" id="PF09476">
    <property type="entry name" value="Pilus_CpaD"/>
    <property type="match status" value="1"/>
</dbReference>
<dbReference type="NCBIfam" id="TIGR02522">
    <property type="entry name" value="pilus_cpaD"/>
    <property type="match status" value="1"/>
</dbReference>
<dbReference type="InterPro" id="IPR013361">
    <property type="entry name" value="Pilus_CpaD"/>
</dbReference>
<protein>
    <submittedName>
        <fullName evidence="2">Pilus assembly protein CpaD</fullName>
    </submittedName>
</protein>
<name>A0A2T5VG39_9HYPH</name>
<dbReference type="InterPro" id="IPR019027">
    <property type="entry name" value="Pilus_biogenesis_CpaD-related"/>
</dbReference>
<keyword evidence="3" id="KW-1185">Reference proteome</keyword>
<accession>A0A2T5VG39</accession>
<organism evidence="2 3">
    <name type="scientific">Breoghania corrubedonensis</name>
    <dbReference type="NCBI Taxonomy" id="665038"/>
    <lineage>
        <taxon>Bacteria</taxon>
        <taxon>Pseudomonadati</taxon>
        <taxon>Pseudomonadota</taxon>
        <taxon>Alphaproteobacteria</taxon>
        <taxon>Hyphomicrobiales</taxon>
        <taxon>Stappiaceae</taxon>
        <taxon>Breoghania</taxon>
    </lineage>
</organism>
<comment type="caution">
    <text evidence="2">The sequence shown here is derived from an EMBL/GenBank/DDBJ whole genome shotgun (WGS) entry which is preliminary data.</text>
</comment>
<reference evidence="2 3" key="1">
    <citation type="submission" date="2018-04" db="EMBL/GenBank/DDBJ databases">
        <title>Genomic Encyclopedia of Archaeal and Bacterial Type Strains, Phase II (KMG-II): from individual species to whole genera.</title>
        <authorList>
            <person name="Goeker M."/>
        </authorList>
    </citation>
    <scope>NUCLEOTIDE SEQUENCE [LARGE SCALE GENOMIC DNA]</scope>
    <source>
        <strain evidence="2 3">DSM 23382</strain>
    </source>
</reference>
<evidence type="ECO:0000313" key="2">
    <source>
        <dbReference type="EMBL" id="PTW62710.1"/>
    </source>
</evidence>
<dbReference type="AlphaFoldDB" id="A0A2T5VG39"/>
<proteinExistence type="predicted"/>
<dbReference type="OrthoDB" id="9802674at2"/>
<dbReference type="Proteomes" id="UP000244081">
    <property type="component" value="Unassembled WGS sequence"/>
</dbReference>
<dbReference type="RefSeq" id="WP_107988243.1">
    <property type="nucleotide sequence ID" value="NZ_QAYG01000001.1"/>
</dbReference>
<feature type="region of interest" description="Disordered" evidence="1">
    <location>
        <begin position="203"/>
        <end position="246"/>
    </location>
</feature>
<evidence type="ECO:0000313" key="3">
    <source>
        <dbReference type="Proteomes" id="UP000244081"/>
    </source>
</evidence>
<sequence>MAFAQEAPAVSRHRSARVPRAALLAAAAGLVLLSAGCQTAPTGENLAMNDYRLRHPIVISEQAETFDIPVGVETRRLSRSMERAASDFAHEARRSGARHIEILVPSGSGNEAAAHSVAGQLRHALARSGIAPQNVSIRAYPVDDPAAIAPVRLAYPKVKAAVHACGRWTESLSNQFNNADHPDFGCATQSNLAAMVDDPVDLLRPREMGPADRARRDTVSEKYRAGTTPSGKYTEGVGAKVSDVGN</sequence>
<dbReference type="EMBL" id="QAYG01000001">
    <property type="protein sequence ID" value="PTW62710.1"/>
    <property type="molecule type" value="Genomic_DNA"/>
</dbReference>
<gene>
    <name evidence="2" type="ORF">C8N35_101757</name>
</gene>
<feature type="compositionally biased region" description="Basic and acidic residues" evidence="1">
    <location>
        <begin position="203"/>
        <end position="224"/>
    </location>
</feature>